<gene>
    <name evidence="1" type="ordered locus">CLI_1919</name>
</gene>
<dbReference type="RefSeq" id="WP_012099895.1">
    <property type="nucleotide sequence ID" value="NC_009699.1"/>
</dbReference>
<accession>A7GEG7</accession>
<evidence type="ECO:0000313" key="2">
    <source>
        <dbReference type="Proteomes" id="UP000002410"/>
    </source>
</evidence>
<dbReference type="HOGENOM" id="CLU_730952_0_0_9"/>
<evidence type="ECO:0000313" key="1">
    <source>
        <dbReference type="EMBL" id="ABS41129.1"/>
    </source>
</evidence>
<proteinExistence type="predicted"/>
<protein>
    <submittedName>
        <fullName evidence="1">Uncharacterized protein</fullName>
    </submittedName>
</protein>
<reference evidence="2" key="1">
    <citation type="submission" date="2007-06" db="EMBL/GenBank/DDBJ databases">
        <authorList>
            <person name="Brinkac L.M."/>
            <person name="Daugherty S."/>
            <person name="Dodson R.J."/>
            <person name="Madupu R."/>
            <person name="Brown J.L."/>
            <person name="Bruce D."/>
            <person name="Detter C."/>
            <person name="Munk C."/>
            <person name="Smith L.A."/>
            <person name="Smith T.J."/>
            <person name="White O."/>
            <person name="Brettin T.S."/>
        </authorList>
    </citation>
    <scope>NUCLEOTIDE SEQUENCE [LARGE SCALE GENOMIC DNA]</scope>
    <source>
        <strain evidence="2">Langeland / NCTC 10281 / Type F</strain>
    </source>
</reference>
<dbReference type="KEGG" id="cbf:CLI_1919"/>
<dbReference type="Proteomes" id="UP000002410">
    <property type="component" value="Chromosome"/>
</dbReference>
<organism evidence="1 2">
    <name type="scientific">Clostridium botulinum (strain Langeland / NCTC 10281 / Type F)</name>
    <dbReference type="NCBI Taxonomy" id="441772"/>
    <lineage>
        <taxon>Bacteria</taxon>
        <taxon>Bacillati</taxon>
        <taxon>Bacillota</taxon>
        <taxon>Clostridia</taxon>
        <taxon>Eubacteriales</taxon>
        <taxon>Clostridiaceae</taxon>
        <taxon>Clostridium</taxon>
    </lineage>
</organism>
<dbReference type="AlphaFoldDB" id="A7GEG7"/>
<dbReference type="EMBL" id="CP000728">
    <property type="protein sequence ID" value="ABS41129.1"/>
    <property type="molecule type" value="Genomic_DNA"/>
</dbReference>
<sequence length="378" mass="44668">MNVKDKDFKDLTEEWTGKSTKTNMYKNKELTKNGKGIDYTQFIQLRFQSINGKHIADIYGIDGWYLLWNLMCQAKSNQTMFLETTINTIYLKINKKITTDNIKKYLVKFNQEGILKLNKVKGMNVNTPIQIFIVYNNNEHYPFKNGKWTGYRALPIGFIETVLNNVSSEEWAVFTVLCVRYRYWQTKPSQDAMGNIYYKLFLEHYSFPTLEQIGESIGRKKSQVGKYIDKLAKNNLGIIKVYTSDKTEMTSLYDKDGKFIGNKRKNYIYYISLFERVEYIYQHIIKIDKSDKKQKNYNSAHFDDIAASHKHIYLTDADYFTHYFQNYLNEYKKALDKKDFELYKQIETKCEHENGITNIPLTVKETIENENVVKVNFG</sequence>
<name>A7GEG7_CLOBL</name>